<dbReference type="Proteomes" id="UP001631969">
    <property type="component" value="Unassembled WGS sequence"/>
</dbReference>
<name>A0ACC7P2M5_9BACL</name>
<accession>A0ACC7P2M5</accession>
<dbReference type="EMBL" id="JBJURJ010000013">
    <property type="protein sequence ID" value="MFM9330566.1"/>
    <property type="molecule type" value="Genomic_DNA"/>
</dbReference>
<proteinExistence type="predicted"/>
<reference evidence="1" key="1">
    <citation type="submission" date="2024-12" db="EMBL/GenBank/DDBJ databases">
        <authorList>
            <person name="Wu N."/>
        </authorList>
    </citation>
    <scope>NUCLEOTIDE SEQUENCE</scope>
    <source>
        <strain evidence="1">P15</strain>
    </source>
</reference>
<protein>
    <submittedName>
        <fullName evidence="1">DUF5682 family protein</fullName>
    </submittedName>
</protein>
<organism evidence="1 2">
    <name type="scientific">Paenibacillus mesotrionivorans</name>
    <dbReference type="NCBI Taxonomy" id="3160968"/>
    <lineage>
        <taxon>Bacteria</taxon>
        <taxon>Bacillati</taxon>
        <taxon>Bacillota</taxon>
        <taxon>Bacilli</taxon>
        <taxon>Bacillales</taxon>
        <taxon>Paenibacillaceae</taxon>
        <taxon>Paenibacillus</taxon>
    </lineage>
</organism>
<gene>
    <name evidence="1" type="ORF">ACI1P1_19890</name>
</gene>
<evidence type="ECO:0000313" key="2">
    <source>
        <dbReference type="Proteomes" id="UP001631969"/>
    </source>
</evidence>
<comment type="caution">
    <text evidence="1">The sequence shown here is derived from an EMBL/GenBank/DDBJ whole genome shotgun (WGS) entry which is preliminary data.</text>
</comment>
<evidence type="ECO:0000313" key="1">
    <source>
        <dbReference type="EMBL" id="MFM9330566.1"/>
    </source>
</evidence>
<sequence length="803" mass="88053">MSAGPELKREAAAAASGAEAPHLFGVRHLSPGGAYHLLRLLEAIKPTLVLIEGPSDASGYIPHLVSSAAKPPVAILAYTQELPVRTVMWPLAEYSPEYQAMKWAVRRGVEVRFMDLPSDVTLALQDPDSPREPATTPQEEPKEPQDRVAAPGAAPAAHESPPAAVRRNLYEELAELAGEPNYETYWERHFEHNLNPEAYRSAILAFSRHMRELTEDAERRERGGEFAYNAVRESYMARCLQEALAEGHKPSQTVVVCGAYHASALAGAAPAMTDGELGQLPRCSSKLALMPYSYYRLSSMSGYGAGNAAPNYFAMMWEAMLEGTLPQLPYRYLAEAARLMRRAGTHRSTAEVIEAVRLAEALASLHEGSATVLADLRDAARTLLGQGDLGTVAEALARLDVGTAIGRLPEGVGQTPIQDDFSRLLRELKLDKYRTAVASGLTLDLRENRRVSSEEAALLDLRRSRFLHRLAWLDIGFAQHRASGQQDASWKEEWVLQWTPESEIRLVEAVLLGETVELAAAFKLRQSMEACSSIAEASQLINMACLCGLTAQMETGISVLQRLAADSRDVAGMAGAAAELAVVLGYGTLRRVETGHLGPMMRQLFVRSCLYLPDAAGCSDEAAAGMAQAMGQLDALSREHEEWADGELWTAELRKLADRDDRNPKLSGLACAILLERGLLTAEEAGAEMSRRLSPGIPAELGAGWFEGLSMRNRYALLSRPHLWEQLDGYIAGLDEEQFRRALVFLRRAFSTFSHKEKTMAAELLGELWRTDTEETAEAVTGELGEEEKSMLDSLNDFDFGDF</sequence>
<keyword evidence="2" id="KW-1185">Reference proteome</keyword>